<dbReference type="OrthoDB" id="635050at2759"/>
<accession>A0A7J0GNA8</accession>
<organism evidence="1 2">
    <name type="scientific">Actinidia rufa</name>
    <dbReference type="NCBI Taxonomy" id="165716"/>
    <lineage>
        <taxon>Eukaryota</taxon>
        <taxon>Viridiplantae</taxon>
        <taxon>Streptophyta</taxon>
        <taxon>Embryophyta</taxon>
        <taxon>Tracheophyta</taxon>
        <taxon>Spermatophyta</taxon>
        <taxon>Magnoliopsida</taxon>
        <taxon>eudicotyledons</taxon>
        <taxon>Gunneridae</taxon>
        <taxon>Pentapetalae</taxon>
        <taxon>asterids</taxon>
        <taxon>Ericales</taxon>
        <taxon>Actinidiaceae</taxon>
        <taxon>Actinidia</taxon>
    </lineage>
</organism>
<proteinExistence type="predicted"/>
<gene>
    <name evidence="1" type="ORF">Acr_23g0006130</name>
</gene>
<dbReference type="Proteomes" id="UP000585474">
    <property type="component" value="Unassembled WGS sequence"/>
</dbReference>
<sequence>MPEPLYFSFRFPLYIFFFLQDFRWERHIRHELPLLSTPTYAPPAGCSSRRILIDTILAKDKVAVAVIDSEIDQTNGLITRFGGAMNDGFVLDWRTVAGVRRRKSGVGITT</sequence>
<reference evidence="1 2" key="1">
    <citation type="submission" date="2019-07" db="EMBL/GenBank/DDBJ databases">
        <title>De Novo Assembly of kiwifruit Actinidia rufa.</title>
        <authorList>
            <person name="Sugita-Konishi S."/>
            <person name="Sato K."/>
            <person name="Mori E."/>
            <person name="Abe Y."/>
            <person name="Kisaki G."/>
            <person name="Hamano K."/>
            <person name="Suezawa K."/>
            <person name="Otani M."/>
            <person name="Fukuda T."/>
            <person name="Manabe T."/>
            <person name="Gomi K."/>
            <person name="Tabuchi M."/>
            <person name="Akimitsu K."/>
            <person name="Kataoka I."/>
        </authorList>
    </citation>
    <scope>NUCLEOTIDE SEQUENCE [LARGE SCALE GENOMIC DNA]</scope>
    <source>
        <strain evidence="2">cv. Fuchu</strain>
    </source>
</reference>
<comment type="caution">
    <text evidence="1">The sequence shown here is derived from an EMBL/GenBank/DDBJ whole genome shotgun (WGS) entry which is preliminary data.</text>
</comment>
<protein>
    <submittedName>
        <fullName evidence="1">Uncharacterized protein</fullName>
    </submittedName>
</protein>
<dbReference type="AlphaFoldDB" id="A0A7J0GNA8"/>
<keyword evidence="2" id="KW-1185">Reference proteome</keyword>
<dbReference type="EMBL" id="BJWL01000023">
    <property type="protein sequence ID" value="GFZ12228.1"/>
    <property type="molecule type" value="Genomic_DNA"/>
</dbReference>
<evidence type="ECO:0000313" key="2">
    <source>
        <dbReference type="Proteomes" id="UP000585474"/>
    </source>
</evidence>
<name>A0A7J0GNA8_9ERIC</name>
<evidence type="ECO:0000313" key="1">
    <source>
        <dbReference type="EMBL" id="GFZ12228.1"/>
    </source>
</evidence>